<dbReference type="OrthoDB" id="8049719at2759"/>
<gene>
    <name evidence="1" type="ORF">AVEN_88526_1</name>
</gene>
<dbReference type="AlphaFoldDB" id="A0A4Y2E5J2"/>
<proteinExistence type="predicted"/>
<evidence type="ECO:0000313" key="1">
    <source>
        <dbReference type="EMBL" id="GBM24171.1"/>
    </source>
</evidence>
<protein>
    <submittedName>
        <fullName evidence="1">Uncharacterized protein</fullName>
    </submittedName>
</protein>
<evidence type="ECO:0000313" key="2">
    <source>
        <dbReference type="Proteomes" id="UP000499080"/>
    </source>
</evidence>
<dbReference type="EMBL" id="BGPR01000512">
    <property type="protein sequence ID" value="GBM24171.1"/>
    <property type="molecule type" value="Genomic_DNA"/>
</dbReference>
<reference evidence="1 2" key="1">
    <citation type="journal article" date="2019" name="Sci. Rep.">
        <title>Orb-weaving spider Araneus ventricosus genome elucidates the spidroin gene catalogue.</title>
        <authorList>
            <person name="Kono N."/>
            <person name="Nakamura H."/>
            <person name="Ohtoshi R."/>
            <person name="Moran D.A.P."/>
            <person name="Shinohara A."/>
            <person name="Yoshida Y."/>
            <person name="Fujiwara M."/>
            <person name="Mori M."/>
            <person name="Tomita M."/>
            <person name="Arakawa K."/>
        </authorList>
    </citation>
    <scope>NUCLEOTIDE SEQUENCE [LARGE SCALE GENOMIC DNA]</scope>
</reference>
<keyword evidence="2" id="KW-1185">Reference proteome</keyword>
<sequence>MRRVMRTDLSSQMSNCCFCRQIQHQKLQSLDHGVIKCFKMEYRQCALRHVRQDAKVLVNFERKFLSEMLLTELKPPGKKIGQEVITKCFVSCGISSREIARQLDLFD</sequence>
<dbReference type="Proteomes" id="UP000499080">
    <property type="component" value="Unassembled WGS sequence"/>
</dbReference>
<accession>A0A4Y2E5J2</accession>
<comment type="caution">
    <text evidence="1">The sequence shown here is derived from an EMBL/GenBank/DDBJ whole genome shotgun (WGS) entry which is preliminary data.</text>
</comment>
<name>A0A4Y2E5J2_ARAVE</name>
<organism evidence="1 2">
    <name type="scientific">Araneus ventricosus</name>
    <name type="common">Orbweaver spider</name>
    <name type="synonym">Epeira ventricosa</name>
    <dbReference type="NCBI Taxonomy" id="182803"/>
    <lineage>
        <taxon>Eukaryota</taxon>
        <taxon>Metazoa</taxon>
        <taxon>Ecdysozoa</taxon>
        <taxon>Arthropoda</taxon>
        <taxon>Chelicerata</taxon>
        <taxon>Arachnida</taxon>
        <taxon>Araneae</taxon>
        <taxon>Araneomorphae</taxon>
        <taxon>Entelegynae</taxon>
        <taxon>Araneoidea</taxon>
        <taxon>Araneidae</taxon>
        <taxon>Araneus</taxon>
    </lineage>
</organism>